<evidence type="ECO:0000313" key="2">
    <source>
        <dbReference type="EMBL" id="SHE55587.1"/>
    </source>
</evidence>
<dbReference type="Proteomes" id="UP000068026">
    <property type="component" value="Chromosome"/>
</dbReference>
<keyword evidence="3" id="KW-1185">Reference proteome</keyword>
<dbReference type="Gene3D" id="2.30.110.10">
    <property type="entry name" value="Electron Transport, Fmn-binding Protein, Chain A"/>
    <property type="match status" value="1"/>
</dbReference>
<name>A0A0X8VB00_ANAPI</name>
<dbReference type="OrthoDB" id="9794935at2"/>
<protein>
    <submittedName>
        <fullName evidence="1">Pyridoxamine 5'-phosphate oxidase</fullName>
    </submittedName>
</protein>
<dbReference type="AlphaFoldDB" id="A0A0X8VB00"/>
<gene>
    <name evidence="1" type="ORF">CPRO_27410</name>
    <name evidence="2" type="ORF">SAMN02745151_01105</name>
</gene>
<sequence>MRKEMRRKDRLVTEDIAREIMQKSEYGMLCTVGSDGYPYAIAVSHVVHENCIYFHCALEGRKLENIKDNPKVSMSFVSKADVEQEHYTVRFESAVAEGMAKMIEDEDEKLFALKLICQRYSPDMLENHLDYIQPRLKRTGVCRIDIEHISGKVNSR</sequence>
<dbReference type="KEGG" id="cpro:CPRO_27410"/>
<dbReference type="EMBL" id="CP014223">
    <property type="protein sequence ID" value="AMJ42287.1"/>
    <property type="molecule type" value="Genomic_DNA"/>
</dbReference>
<dbReference type="RefSeq" id="WP_157881686.1">
    <property type="nucleotide sequence ID" value="NZ_CP014223.1"/>
</dbReference>
<dbReference type="SUPFAM" id="SSF50475">
    <property type="entry name" value="FMN-binding split barrel"/>
    <property type="match status" value="1"/>
</dbReference>
<dbReference type="PANTHER" id="PTHR34071:SF2">
    <property type="entry name" value="FLAVIN-NUCLEOTIDE-BINDING PROTEIN"/>
    <property type="match status" value="1"/>
</dbReference>
<dbReference type="PANTHER" id="PTHR34071">
    <property type="entry name" value="5-NITROIMIDAZOLE ANTIBIOTICS RESISTANCE PROTEIN, NIMA-FAMILY-RELATED PROTEIN-RELATED"/>
    <property type="match status" value="1"/>
</dbReference>
<dbReference type="InterPro" id="IPR012349">
    <property type="entry name" value="Split_barrel_FMN-bd"/>
</dbReference>
<reference evidence="4" key="4">
    <citation type="submission" date="2016-11" db="EMBL/GenBank/DDBJ databases">
        <authorList>
            <person name="Jaros S."/>
            <person name="Januszkiewicz K."/>
            <person name="Wedrychowicz H."/>
        </authorList>
    </citation>
    <scope>NUCLEOTIDE SEQUENCE [LARGE SCALE GENOMIC DNA]</scope>
    <source>
        <strain evidence="4">DSM 1682</strain>
    </source>
</reference>
<dbReference type="EMBL" id="FQUA01000003">
    <property type="protein sequence ID" value="SHE55587.1"/>
    <property type="molecule type" value="Genomic_DNA"/>
</dbReference>
<reference evidence="3" key="2">
    <citation type="submission" date="2016-01" db="EMBL/GenBank/DDBJ databases">
        <authorList>
            <person name="Poehlein A."/>
            <person name="Schlien K."/>
            <person name="Gottschalk G."/>
            <person name="Buckel W."/>
            <person name="Daniel R."/>
        </authorList>
    </citation>
    <scope>NUCLEOTIDE SEQUENCE [LARGE SCALE GENOMIC DNA]</scope>
    <source>
        <strain evidence="3">X2</strain>
    </source>
</reference>
<evidence type="ECO:0000313" key="1">
    <source>
        <dbReference type="EMBL" id="AMJ42287.1"/>
    </source>
</evidence>
<dbReference type="Pfam" id="PF12900">
    <property type="entry name" value="Pyridox_ox_2"/>
    <property type="match status" value="1"/>
</dbReference>
<reference evidence="1 3" key="1">
    <citation type="journal article" date="2016" name="Genome Announc.">
        <title>Complete Genome Sequence of the Amino Acid-Fermenting Clostridium propionicum X2 (DSM 1682).</title>
        <authorList>
            <person name="Poehlein A."/>
            <person name="Schlien K."/>
            <person name="Chowdhury N.P."/>
            <person name="Gottschalk G."/>
            <person name="Buckel W."/>
            <person name="Daniel R."/>
        </authorList>
    </citation>
    <scope>NUCLEOTIDE SEQUENCE [LARGE SCALE GENOMIC DNA]</scope>
    <source>
        <strain evidence="1 3">X2</strain>
    </source>
</reference>
<dbReference type="Proteomes" id="UP000184204">
    <property type="component" value="Unassembled WGS sequence"/>
</dbReference>
<organism evidence="2 4">
    <name type="scientific">Anaerotignum propionicum DSM 1682</name>
    <dbReference type="NCBI Taxonomy" id="991789"/>
    <lineage>
        <taxon>Bacteria</taxon>
        <taxon>Bacillati</taxon>
        <taxon>Bacillota</taxon>
        <taxon>Clostridia</taxon>
        <taxon>Lachnospirales</taxon>
        <taxon>Anaerotignaceae</taxon>
        <taxon>Anaerotignum</taxon>
    </lineage>
</organism>
<evidence type="ECO:0000313" key="4">
    <source>
        <dbReference type="Proteomes" id="UP000184204"/>
    </source>
</evidence>
<proteinExistence type="predicted"/>
<dbReference type="InterPro" id="IPR024747">
    <property type="entry name" value="Pyridox_Oxase-rel"/>
</dbReference>
<accession>A0A0X8VB00</accession>
<evidence type="ECO:0000313" key="3">
    <source>
        <dbReference type="Proteomes" id="UP000068026"/>
    </source>
</evidence>
<reference evidence="2" key="3">
    <citation type="submission" date="2016-11" db="EMBL/GenBank/DDBJ databases">
        <authorList>
            <person name="Varghese N."/>
            <person name="Submissions S."/>
        </authorList>
    </citation>
    <scope>NUCLEOTIDE SEQUENCE</scope>
    <source>
        <strain evidence="2">DSM 1682</strain>
    </source>
</reference>